<evidence type="ECO:0000256" key="1">
    <source>
        <dbReference type="SAM" id="MobiDB-lite"/>
    </source>
</evidence>
<name>C1E8K4_MICCC</name>
<dbReference type="OrthoDB" id="531455at2759"/>
<proteinExistence type="predicted"/>
<feature type="compositionally biased region" description="Basic and acidic residues" evidence="1">
    <location>
        <begin position="201"/>
        <end position="213"/>
    </location>
</feature>
<evidence type="ECO:0008006" key="4">
    <source>
        <dbReference type="Google" id="ProtNLM"/>
    </source>
</evidence>
<dbReference type="eggNOG" id="ENOG502S08K">
    <property type="taxonomic scope" value="Eukaryota"/>
</dbReference>
<protein>
    <recommendedName>
        <fullName evidence="4">PDZ domain-containing protein</fullName>
    </recommendedName>
</protein>
<feature type="region of interest" description="Disordered" evidence="1">
    <location>
        <begin position="194"/>
        <end position="237"/>
    </location>
</feature>
<evidence type="ECO:0000313" key="2">
    <source>
        <dbReference type="EMBL" id="ACO64528.1"/>
    </source>
</evidence>
<keyword evidence="3" id="KW-1185">Reference proteome</keyword>
<organism evidence="2 3">
    <name type="scientific">Micromonas commoda (strain RCC299 / NOUM17 / CCMP2709)</name>
    <name type="common">Picoplanktonic green alga</name>
    <dbReference type="NCBI Taxonomy" id="296587"/>
    <lineage>
        <taxon>Eukaryota</taxon>
        <taxon>Viridiplantae</taxon>
        <taxon>Chlorophyta</taxon>
        <taxon>Mamiellophyceae</taxon>
        <taxon>Mamiellales</taxon>
        <taxon>Mamiellaceae</taxon>
        <taxon>Micromonas</taxon>
    </lineage>
</organism>
<dbReference type="EMBL" id="CP001327">
    <property type="protein sequence ID" value="ACO64528.1"/>
    <property type="molecule type" value="Genomic_DNA"/>
</dbReference>
<evidence type="ECO:0000313" key="3">
    <source>
        <dbReference type="Proteomes" id="UP000002009"/>
    </source>
</evidence>
<dbReference type="AlphaFoldDB" id="C1E8K4"/>
<dbReference type="OMA" id="WNELTVG"/>
<gene>
    <name evidence="2" type="ORF">MICPUN_105738</name>
</gene>
<dbReference type="GeneID" id="8244557"/>
<dbReference type="Proteomes" id="UP000002009">
    <property type="component" value="Chromosome 6"/>
</dbReference>
<accession>C1E8K4</accession>
<dbReference type="InParanoid" id="C1E8K4"/>
<dbReference type="RefSeq" id="XP_002503270.1">
    <property type="nucleotide sequence ID" value="XM_002503224.1"/>
</dbReference>
<sequence length="287" mass="31378">MWTEQIWAGHWIKEGLTSVGKCFAKQEPGKYHNQHRRRRHVMSCAASVVRCGATRAQIGVSLLSRRVDANRVAIRPVRAKAVPTGADVENGTIDLVVSTEEARRTLQFDKVILDEREGPVIFVTGVAIGSAAEAAGVTPGQRLVAVSDPVNDGELWFIDGTERLAFVNDAIRSTRAYECTVVVESEVSVTKAAVDAVRGPPSDEERERDEQRRRNAAKADLGVPPAPPQKKREREDLYSDNWAGDEYTGGTWNELTVGIAIFVAVPALILTLGVTTRGVLWDTGGFF</sequence>
<dbReference type="KEGG" id="mis:MICPUN_105738"/>
<reference evidence="2 3" key="1">
    <citation type="journal article" date="2009" name="Science">
        <title>Green evolution and dynamic adaptations revealed by genomes of the marine picoeukaryotes Micromonas.</title>
        <authorList>
            <person name="Worden A.Z."/>
            <person name="Lee J.H."/>
            <person name="Mock T."/>
            <person name="Rouze P."/>
            <person name="Simmons M.P."/>
            <person name="Aerts A.L."/>
            <person name="Allen A.E."/>
            <person name="Cuvelier M.L."/>
            <person name="Derelle E."/>
            <person name="Everett M.V."/>
            <person name="Foulon E."/>
            <person name="Grimwood J."/>
            <person name="Gundlach H."/>
            <person name="Henrissat B."/>
            <person name="Napoli C."/>
            <person name="McDonald S.M."/>
            <person name="Parker M.S."/>
            <person name="Rombauts S."/>
            <person name="Salamov A."/>
            <person name="Von Dassow P."/>
            <person name="Badger J.H."/>
            <person name="Coutinho P.M."/>
            <person name="Demir E."/>
            <person name="Dubchak I."/>
            <person name="Gentemann C."/>
            <person name="Eikrem W."/>
            <person name="Gready J.E."/>
            <person name="John U."/>
            <person name="Lanier W."/>
            <person name="Lindquist E.A."/>
            <person name="Lucas S."/>
            <person name="Mayer K.F."/>
            <person name="Moreau H."/>
            <person name="Not F."/>
            <person name="Otillar R."/>
            <person name="Panaud O."/>
            <person name="Pangilinan J."/>
            <person name="Paulsen I."/>
            <person name="Piegu B."/>
            <person name="Poliakov A."/>
            <person name="Robbens S."/>
            <person name="Schmutz J."/>
            <person name="Toulza E."/>
            <person name="Wyss T."/>
            <person name="Zelensky A."/>
            <person name="Zhou K."/>
            <person name="Armbrust E.V."/>
            <person name="Bhattacharya D."/>
            <person name="Goodenough U.W."/>
            <person name="Van de Peer Y."/>
            <person name="Grigoriev I.V."/>
        </authorList>
    </citation>
    <scope>NUCLEOTIDE SEQUENCE [LARGE SCALE GENOMIC DNA]</scope>
    <source>
        <strain evidence="3">RCC299 / NOUM17</strain>
    </source>
</reference>